<proteinExistence type="predicted"/>
<keyword evidence="2" id="KW-0472">Membrane</keyword>
<sequence length="328" mass="35578">MSNDGLYSRRDIARWSANGRAATRLAGRSAGWAVLADRPRHVERDGLSGIEQVLATALVLVMLVLTGVLWSTAPLVGVLLGLLGVYFVTRRVAAFSQVPLRVRAFFRLLRAHVPAWWVWSSLSLVAASILYRSFTITFLPAWMQSLATGLAGVALLINLLPLPIYLGRLAVRDARETAQAEAEIEASLAAMLGGNPRSLFEPRPETGIPAASWGYAGENLLVTPHVDVDLSQVRERLARTRLGQHLEVAEADYQRIFLVPISAETLARQQARAASGGLIEGESDLSQPIATETVAALDEDDPWGAAPEPSAPASRDGDIPTFDERDWT</sequence>
<gene>
    <name evidence="3" type="ORF">FHX68_2822</name>
</gene>
<dbReference type="EMBL" id="VFPS01000006">
    <property type="protein sequence ID" value="TQM90968.1"/>
    <property type="molecule type" value="Genomic_DNA"/>
</dbReference>
<keyword evidence="4" id="KW-1185">Reference proteome</keyword>
<name>A0A4Y3URR6_9MICO</name>
<feature type="region of interest" description="Disordered" evidence="1">
    <location>
        <begin position="283"/>
        <end position="328"/>
    </location>
</feature>
<evidence type="ECO:0000313" key="4">
    <source>
        <dbReference type="Proteomes" id="UP000319804"/>
    </source>
</evidence>
<feature type="transmembrane region" description="Helical" evidence="2">
    <location>
        <begin position="76"/>
        <end position="93"/>
    </location>
</feature>
<dbReference type="RefSeq" id="WP_141381259.1">
    <property type="nucleotide sequence ID" value="NZ_BJNA01000058.1"/>
</dbReference>
<keyword evidence="2" id="KW-1133">Transmembrane helix</keyword>
<feature type="transmembrane region" description="Helical" evidence="2">
    <location>
        <begin position="146"/>
        <end position="166"/>
    </location>
</feature>
<organism evidence="3 4">
    <name type="scientific">Microbacterium lacticum</name>
    <dbReference type="NCBI Taxonomy" id="33885"/>
    <lineage>
        <taxon>Bacteria</taxon>
        <taxon>Bacillati</taxon>
        <taxon>Actinomycetota</taxon>
        <taxon>Actinomycetes</taxon>
        <taxon>Micrococcales</taxon>
        <taxon>Microbacteriaceae</taxon>
        <taxon>Microbacterium</taxon>
    </lineage>
</organism>
<evidence type="ECO:0000256" key="1">
    <source>
        <dbReference type="SAM" id="MobiDB-lite"/>
    </source>
</evidence>
<accession>A0A4Y3URR6</accession>
<dbReference type="Proteomes" id="UP000319804">
    <property type="component" value="Unassembled WGS sequence"/>
</dbReference>
<evidence type="ECO:0000313" key="3">
    <source>
        <dbReference type="EMBL" id="TQM90968.1"/>
    </source>
</evidence>
<protein>
    <submittedName>
        <fullName evidence="3">Uncharacterized protein</fullName>
    </submittedName>
</protein>
<evidence type="ECO:0000256" key="2">
    <source>
        <dbReference type="SAM" id="Phobius"/>
    </source>
</evidence>
<feature type="compositionally biased region" description="Basic and acidic residues" evidence="1">
    <location>
        <begin position="315"/>
        <end position="328"/>
    </location>
</feature>
<reference evidence="3 4" key="1">
    <citation type="submission" date="2019-06" db="EMBL/GenBank/DDBJ databases">
        <title>Sequencing the genomes of 1000 actinobacteria strains.</title>
        <authorList>
            <person name="Klenk H.-P."/>
        </authorList>
    </citation>
    <scope>NUCLEOTIDE SEQUENCE [LARGE SCALE GENOMIC DNA]</scope>
    <source>
        <strain evidence="3 4">DSM 20427</strain>
    </source>
</reference>
<dbReference type="AlphaFoldDB" id="A0A4Y3URR6"/>
<comment type="caution">
    <text evidence="3">The sequence shown here is derived from an EMBL/GenBank/DDBJ whole genome shotgun (WGS) entry which is preliminary data.</text>
</comment>
<feature type="transmembrane region" description="Helical" evidence="2">
    <location>
        <begin position="114"/>
        <end position="134"/>
    </location>
</feature>
<keyword evidence="2" id="KW-0812">Transmembrane</keyword>